<proteinExistence type="predicted"/>
<organism evidence="1 2">
    <name type="scientific">Sulfurisphaera ohwakuensis</name>
    <dbReference type="NCBI Taxonomy" id="69656"/>
    <lineage>
        <taxon>Archaea</taxon>
        <taxon>Thermoproteota</taxon>
        <taxon>Thermoprotei</taxon>
        <taxon>Sulfolobales</taxon>
        <taxon>Sulfolobaceae</taxon>
        <taxon>Sulfurisphaera</taxon>
    </lineage>
</organism>
<accession>A0A7J9RT89</accession>
<comment type="caution">
    <text evidence="1">The sequence shown here is derived from an EMBL/GenBank/DDBJ whole genome shotgun (WGS) entry which is preliminary data.</text>
</comment>
<reference evidence="1 2" key="1">
    <citation type="submission" date="2020-08" db="EMBL/GenBank/DDBJ databases">
        <title>Genomic Encyclopedia of Type Strains, Phase IV (KMG-IV): sequencing the most valuable type-strain genomes for metagenomic binning, comparative biology and taxonomic classification.</title>
        <authorList>
            <person name="Goeker M."/>
        </authorList>
    </citation>
    <scope>NUCLEOTIDE SEQUENCE [LARGE SCALE GENOMIC DNA]</scope>
    <source>
        <strain evidence="1 2">DSM 12421</strain>
    </source>
</reference>
<evidence type="ECO:0000313" key="1">
    <source>
        <dbReference type="EMBL" id="MBB5253736.1"/>
    </source>
</evidence>
<dbReference type="Proteomes" id="UP000582213">
    <property type="component" value="Unassembled WGS sequence"/>
</dbReference>
<evidence type="ECO:0000313" key="2">
    <source>
        <dbReference type="Proteomes" id="UP000582213"/>
    </source>
</evidence>
<dbReference type="EMBL" id="JACHFY010000006">
    <property type="protein sequence ID" value="MBB5253736.1"/>
    <property type="molecule type" value="Genomic_DNA"/>
</dbReference>
<sequence>MEIAVYYDDKLENIGMEFLRKEEVRKVLDGDTQ</sequence>
<gene>
    <name evidence="1" type="ORF">HNQ62_001506</name>
</gene>
<protein>
    <submittedName>
        <fullName evidence="1">Uncharacterized protein</fullName>
    </submittedName>
</protein>
<name>A0A7J9RT89_SULOH</name>
<dbReference type="AlphaFoldDB" id="A0A7J9RT89"/>